<dbReference type="InterPro" id="IPR010662">
    <property type="entry name" value="RBBP9/YdeN"/>
</dbReference>
<name>A0A1G2QC73_9BACT</name>
<evidence type="ECO:0000313" key="2">
    <source>
        <dbReference type="Proteomes" id="UP000177043"/>
    </source>
</evidence>
<reference evidence="1 2" key="1">
    <citation type="journal article" date="2016" name="Nat. Commun.">
        <title>Thousands of microbial genomes shed light on interconnected biogeochemical processes in an aquifer system.</title>
        <authorList>
            <person name="Anantharaman K."/>
            <person name="Brown C.T."/>
            <person name="Hug L.A."/>
            <person name="Sharon I."/>
            <person name="Castelle C.J."/>
            <person name="Probst A.J."/>
            <person name="Thomas B.C."/>
            <person name="Singh A."/>
            <person name="Wilkins M.J."/>
            <person name="Karaoz U."/>
            <person name="Brodie E.L."/>
            <person name="Williams K.H."/>
            <person name="Hubbard S.S."/>
            <person name="Banfield J.F."/>
        </authorList>
    </citation>
    <scope>NUCLEOTIDE SEQUENCE [LARGE SCALE GENOMIC DNA]</scope>
</reference>
<dbReference type="GO" id="GO:0016787">
    <property type="term" value="F:hydrolase activity"/>
    <property type="evidence" value="ECO:0007669"/>
    <property type="project" value="InterPro"/>
</dbReference>
<dbReference type="Gene3D" id="3.40.50.1820">
    <property type="entry name" value="alpha/beta hydrolase"/>
    <property type="match status" value="1"/>
</dbReference>
<dbReference type="AlphaFoldDB" id="A0A1G2QC73"/>
<dbReference type="SUPFAM" id="SSF53474">
    <property type="entry name" value="alpha/beta-Hydrolases"/>
    <property type="match status" value="1"/>
</dbReference>
<accession>A0A1G2QC73</accession>
<dbReference type="PANTHER" id="PTHR15394:SF3">
    <property type="entry name" value="SERINE HYDROLASE RBBP9"/>
    <property type="match status" value="1"/>
</dbReference>
<evidence type="ECO:0000313" key="1">
    <source>
        <dbReference type="EMBL" id="OHA58087.1"/>
    </source>
</evidence>
<dbReference type="PANTHER" id="PTHR15394">
    <property type="entry name" value="SERINE HYDROLASE RBBP9"/>
    <property type="match status" value="1"/>
</dbReference>
<dbReference type="Proteomes" id="UP000177043">
    <property type="component" value="Unassembled WGS sequence"/>
</dbReference>
<gene>
    <name evidence="1" type="ORF">A2571_03545</name>
</gene>
<evidence type="ECO:0008006" key="3">
    <source>
        <dbReference type="Google" id="ProtNLM"/>
    </source>
</evidence>
<dbReference type="EMBL" id="MHTJ01000005">
    <property type="protein sequence ID" value="OHA58087.1"/>
    <property type="molecule type" value="Genomic_DNA"/>
</dbReference>
<dbReference type="Pfam" id="PF06821">
    <property type="entry name" value="Ser_hydrolase"/>
    <property type="match status" value="1"/>
</dbReference>
<proteinExistence type="predicted"/>
<organism evidence="1 2">
    <name type="scientific">Candidatus Vogelbacteria bacterium RIFOXYD1_FULL_44_32</name>
    <dbReference type="NCBI Taxonomy" id="1802438"/>
    <lineage>
        <taxon>Bacteria</taxon>
        <taxon>Candidatus Vogeliibacteriota</taxon>
    </lineage>
</organism>
<protein>
    <recommendedName>
        <fullName evidence="3">AB hydrolase-1 domain-containing protein</fullName>
    </recommendedName>
</protein>
<comment type="caution">
    <text evidence="1">The sequence shown here is derived from an EMBL/GenBank/DDBJ whole genome shotgun (WGS) entry which is preliminary data.</text>
</comment>
<dbReference type="InterPro" id="IPR029058">
    <property type="entry name" value="AB_hydrolase_fold"/>
</dbReference>
<dbReference type="STRING" id="1802438.A2571_03545"/>
<sequence>MKPQIVLIHGGTTFETYEEYMKYLNSCEITLEKLNRKDWKDNLGEVLPDFEVIYPKMPNAKNAHYEEWKIWFEKLFPLIRDEVILVGHSLGGIFLAKYLSENDFPKKIKSAHLVAAPYDDVDCDESLADFALTESLEKFRKQTPEIYLYHSQDDTSVPYADVNKYKKDLPDAILISFEDKGHFLQNDFPKLVGNIKV</sequence>